<gene>
    <name evidence="2" type="ORF">AWZ03_014573</name>
</gene>
<evidence type="ECO:0000256" key="1">
    <source>
        <dbReference type="SAM" id="MobiDB-lite"/>
    </source>
</evidence>
<feature type="compositionally biased region" description="Low complexity" evidence="1">
    <location>
        <begin position="1"/>
        <end position="25"/>
    </location>
</feature>
<sequence>CNNGQQQQQQQQQQQLQLQQQQQQQHEPFSPQPSAGPPCACLPIEKWT</sequence>
<dbReference type="EMBL" id="LSRL02001486">
    <property type="protein sequence ID" value="TDG39005.1"/>
    <property type="molecule type" value="Genomic_DNA"/>
</dbReference>
<feature type="non-terminal residue" evidence="2">
    <location>
        <position position="1"/>
    </location>
</feature>
<reference evidence="2 3" key="1">
    <citation type="journal article" date="2019" name="J. Hered.">
        <title>An Improved Genome Assembly for Drosophila navojoa, the Basal Species in the mojavensis Cluster.</title>
        <authorList>
            <person name="Vanderlinde T."/>
            <person name="Dupim E.G."/>
            <person name="Nazario-Yepiz N.O."/>
            <person name="Carvalho A.B."/>
        </authorList>
    </citation>
    <scope>NUCLEOTIDE SEQUENCE [LARGE SCALE GENOMIC DNA]</scope>
    <source>
        <strain evidence="2">Navoj_Jal97</strain>
        <tissue evidence="2">Whole organism</tissue>
    </source>
</reference>
<protein>
    <submittedName>
        <fullName evidence="2">Uncharacterized protein</fullName>
    </submittedName>
</protein>
<proteinExistence type="predicted"/>
<accession>A0A484ATY7</accession>
<dbReference type="Proteomes" id="UP000295192">
    <property type="component" value="Unassembled WGS sequence"/>
</dbReference>
<dbReference type="AlphaFoldDB" id="A0A484ATY7"/>
<keyword evidence="3" id="KW-1185">Reference proteome</keyword>
<evidence type="ECO:0000313" key="2">
    <source>
        <dbReference type="EMBL" id="TDG39005.1"/>
    </source>
</evidence>
<name>A0A484ATY7_DRONA</name>
<organism evidence="2 3">
    <name type="scientific">Drosophila navojoa</name>
    <name type="common">Fruit fly</name>
    <dbReference type="NCBI Taxonomy" id="7232"/>
    <lineage>
        <taxon>Eukaryota</taxon>
        <taxon>Metazoa</taxon>
        <taxon>Ecdysozoa</taxon>
        <taxon>Arthropoda</taxon>
        <taxon>Hexapoda</taxon>
        <taxon>Insecta</taxon>
        <taxon>Pterygota</taxon>
        <taxon>Neoptera</taxon>
        <taxon>Endopterygota</taxon>
        <taxon>Diptera</taxon>
        <taxon>Brachycera</taxon>
        <taxon>Muscomorpha</taxon>
        <taxon>Ephydroidea</taxon>
        <taxon>Drosophilidae</taxon>
        <taxon>Drosophila</taxon>
    </lineage>
</organism>
<evidence type="ECO:0000313" key="3">
    <source>
        <dbReference type="Proteomes" id="UP000295192"/>
    </source>
</evidence>
<feature type="region of interest" description="Disordered" evidence="1">
    <location>
        <begin position="1"/>
        <end position="48"/>
    </location>
</feature>
<comment type="caution">
    <text evidence="2">The sequence shown here is derived from an EMBL/GenBank/DDBJ whole genome shotgun (WGS) entry which is preliminary data.</text>
</comment>